<dbReference type="Proteomes" id="UP001498398">
    <property type="component" value="Unassembled WGS sequence"/>
</dbReference>
<name>A0ABR1JD04_9AGAR</name>
<organism evidence="2 3">
    <name type="scientific">Marasmiellus scandens</name>
    <dbReference type="NCBI Taxonomy" id="2682957"/>
    <lineage>
        <taxon>Eukaryota</taxon>
        <taxon>Fungi</taxon>
        <taxon>Dikarya</taxon>
        <taxon>Basidiomycota</taxon>
        <taxon>Agaricomycotina</taxon>
        <taxon>Agaricomycetes</taxon>
        <taxon>Agaricomycetidae</taxon>
        <taxon>Agaricales</taxon>
        <taxon>Marasmiineae</taxon>
        <taxon>Omphalotaceae</taxon>
        <taxon>Marasmiellus</taxon>
    </lineage>
</organism>
<evidence type="ECO:0000256" key="1">
    <source>
        <dbReference type="SAM" id="Coils"/>
    </source>
</evidence>
<dbReference type="EMBL" id="JBANRG010000018">
    <property type="protein sequence ID" value="KAK7458168.1"/>
    <property type="molecule type" value="Genomic_DNA"/>
</dbReference>
<evidence type="ECO:0000313" key="2">
    <source>
        <dbReference type="EMBL" id="KAK7458168.1"/>
    </source>
</evidence>
<proteinExistence type="predicted"/>
<reference evidence="2 3" key="1">
    <citation type="submission" date="2024-01" db="EMBL/GenBank/DDBJ databases">
        <title>A draft genome for the cacao thread blight pathogen Marasmiellus scandens.</title>
        <authorList>
            <person name="Baruah I.K."/>
            <person name="Leung J."/>
            <person name="Bukari Y."/>
            <person name="Amoako-Attah I."/>
            <person name="Meinhardt L.W."/>
            <person name="Bailey B.A."/>
            <person name="Cohen S.P."/>
        </authorList>
    </citation>
    <scope>NUCLEOTIDE SEQUENCE [LARGE SCALE GENOMIC DNA]</scope>
    <source>
        <strain evidence="2 3">GH-19</strain>
    </source>
</reference>
<evidence type="ECO:0000313" key="3">
    <source>
        <dbReference type="Proteomes" id="UP001498398"/>
    </source>
</evidence>
<protein>
    <submittedName>
        <fullName evidence="2">Uncharacterized protein</fullName>
    </submittedName>
</protein>
<keyword evidence="3" id="KW-1185">Reference proteome</keyword>
<sequence length="225" mass="25849">MAHVSNPSFSSSSVLHPGYQTFGSLQPYSYSESVLLKPGPTRHSTSFVARSVNQDHDHHRPHRRTEYRRRIPPSYYQSKKRPLVATTSFNTLDPESLLEPTYIQNSHLDIEINPNSFRGMNIIRKRLACEAAIQSLKEKCDKERQRAVDAEAKVKDLEVEVGKRTQRIEDLVGEVERLRNSKETSTDDLGMWGVPVMDIRSLFDDVEPVKSGACKNRSRRRRSRK</sequence>
<keyword evidence="1" id="KW-0175">Coiled coil</keyword>
<feature type="coiled-coil region" evidence="1">
    <location>
        <begin position="126"/>
        <end position="188"/>
    </location>
</feature>
<accession>A0ABR1JD04</accession>
<comment type="caution">
    <text evidence="2">The sequence shown here is derived from an EMBL/GenBank/DDBJ whole genome shotgun (WGS) entry which is preliminary data.</text>
</comment>
<gene>
    <name evidence="2" type="ORF">VKT23_010076</name>
</gene>